<keyword evidence="3" id="KW-0472">Membrane</keyword>
<feature type="transmembrane region" description="Helical" evidence="3">
    <location>
        <begin position="7"/>
        <end position="24"/>
    </location>
</feature>
<dbReference type="RefSeq" id="WP_036101912.1">
    <property type="nucleotide sequence ID" value="NZ_JAJA02000001.1"/>
</dbReference>
<accession>A0A120AG23</accession>
<reference evidence="5 6" key="1">
    <citation type="journal article" date="2014" name="Genome Announc.">
        <title>Draft Genome Sequence of Lysobacter capsici AZ78, a Bacterium Antagonistic to Plant-Pathogenic Oomycetes.</title>
        <authorList>
            <person name="Puopolo G."/>
            <person name="Sonego P."/>
            <person name="Engelen K."/>
            <person name="Pertot I."/>
        </authorList>
    </citation>
    <scope>NUCLEOTIDE SEQUENCE [LARGE SCALE GENOMIC DNA]</scope>
    <source>
        <strain evidence="5 6">AZ78</strain>
    </source>
</reference>
<keyword evidence="3" id="KW-1133">Transmembrane helix</keyword>
<gene>
    <name evidence="5" type="ORF">AZ78_1457</name>
</gene>
<keyword evidence="1" id="KW-0479">Metal-binding</keyword>
<feature type="domain" description="PilY1 beta-propeller" evidence="4">
    <location>
        <begin position="734"/>
        <end position="1084"/>
    </location>
</feature>
<organism evidence="5 6">
    <name type="scientific">Lysobacter capsici AZ78</name>
    <dbReference type="NCBI Taxonomy" id="1444315"/>
    <lineage>
        <taxon>Bacteria</taxon>
        <taxon>Pseudomonadati</taxon>
        <taxon>Pseudomonadota</taxon>
        <taxon>Gammaproteobacteria</taxon>
        <taxon>Lysobacterales</taxon>
        <taxon>Lysobacteraceae</taxon>
        <taxon>Lysobacter</taxon>
    </lineage>
</organism>
<dbReference type="Pfam" id="PF05567">
    <property type="entry name" value="T4P_PilY1"/>
    <property type="match status" value="1"/>
</dbReference>
<evidence type="ECO:0000313" key="6">
    <source>
        <dbReference type="Proteomes" id="UP000023435"/>
    </source>
</evidence>
<keyword evidence="3" id="KW-0812">Transmembrane</keyword>
<sequence>MASPRVYLAIPLMLAAAGAGYWLYNANALQADGTLAQAPLNSSVTIPPAFVMAVDDSGSMTFQTLFPGADGAAFWEYDARATNGYFTGSGANARLRTQADGFDSRGFHHTIPSVGYRIDTSRYAIAPIDNFGFARSPEYNPAYFSPLVTYSPWKRPNATNEIVDYPQADIGATRVNPDSASPTIGLASDWSANNNDERFYVPNGATLPRNTVYWIDQACGGLSGSNNWRTLANAVTLSANCNVAIRYYPATFYLKTATVVQPAGTPAAELFGYSATPVTATNACGDGCNLYRYEIRPGNFGSAAQYNKAIQNFANWFSFYGNRVRAMRAALTLSLEKTEKMRVGMFTINSGGGGYNYANVTMRDMSVATDKASLYNDQLLRIGASGGTPNRWAVQHIGRQFKRTDAGAPVKFACQINAGMLFTDGYSNTDGPTVGSQDADMPAPLADAFPNTLADTAAFYYKDTLRTDLGLGKVPVPEQCKTTPNDPKLDCRADPHMNFYGVTLGAKGEIYGRTYDPFTNTPDPYIAGNAPAWRAYQNDAPSTVDEIWHATMNARGKFINATTPADITSAMREILASVGAANTPSGTIGLTGSRIGNNTLSVEPTYQSANNGTDWFSRLNASKASHDAVTGTITFTNLWEASSGLEAGGRTINFGKTLAGNVVPLVSDFTATALGSSDTAVLAALCSDALQNCAGKFNRIAGGVTGAEAVAYLRGSRANDGNNGGKLRKRTTLLGDIVNSTPLVSAKGDDYGYRGLRTSAGAADALNYANYLRTKQNTRSAFVYVGANDGMFHAFNGDTGREVFAYIPATSVGHMGNLLFPYRADDRNDQVFQHRYYVDGLATVSDAHDGSSWKTVVAASVGAGGRGVFALDVTDQNRLQVLWEVNDKVSDANGGKDIGSVLGKIAIVPVKLSSGVVKWKAVFGNGYESVNGKAVLFLVDIATGAVDRIQAQETDAPLPTRTKNGLGNLVVIDRFNGTGAVVGRDGYADTAYAADLNGAVWKFDLRNNTVANANKPLFIARNKDNFNERQPIVGGLEATMAGDNVMVFFGTGSFSFTSDPGDASMQTIYGVMDRGSQVTGRSELQRQYILEQTTSQGLQVRMITGERLDATKKGWYLDLGVDAGRTGNPVGTGERSVGNLRLQNGILFFPTYDPTSTDNCSTSGNNWLYGVDALSGGAALANAKVNSALGNNLGAGVGAAKLNGGSAPVKDVVVVATPKSDILPATATEEQIAQAVASKCSIMVQTSGSQPLYLPRPCGRQSWRQIR</sequence>
<name>A0A120AG23_9GAMM</name>
<keyword evidence="6" id="KW-1185">Reference proteome</keyword>
<dbReference type="AlphaFoldDB" id="A0A120AG23"/>
<keyword evidence="2" id="KW-0106">Calcium</keyword>
<evidence type="ECO:0000256" key="3">
    <source>
        <dbReference type="SAM" id="Phobius"/>
    </source>
</evidence>
<dbReference type="InterPro" id="IPR008707">
    <property type="entry name" value="B-propeller_PilY1"/>
</dbReference>
<comment type="caution">
    <text evidence="5">The sequence shown here is derived from an EMBL/GenBank/DDBJ whole genome shotgun (WGS) entry which is preliminary data.</text>
</comment>
<dbReference type="GO" id="GO:0046872">
    <property type="term" value="F:metal ion binding"/>
    <property type="evidence" value="ECO:0007669"/>
    <property type="project" value="UniProtKB-KW"/>
</dbReference>
<protein>
    <submittedName>
        <fullName evidence="5">Type IV fimbrial biogenesis protein PilY1</fullName>
    </submittedName>
</protein>
<dbReference type="EMBL" id="JAJA02000001">
    <property type="protein sequence ID" value="KWS03908.1"/>
    <property type="molecule type" value="Genomic_DNA"/>
</dbReference>
<evidence type="ECO:0000259" key="4">
    <source>
        <dbReference type="Pfam" id="PF05567"/>
    </source>
</evidence>
<evidence type="ECO:0000256" key="1">
    <source>
        <dbReference type="ARBA" id="ARBA00022723"/>
    </source>
</evidence>
<evidence type="ECO:0000313" key="5">
    <source>
        <dbReference type="EMBL" id="KWS03908.1"/>
    </source>
</evidence>
<proteinExistence type="predicted"/>
<dbReference type="OrthoDB" id="7156875at2"/>
<dbReference type="Proteomes" id="UP000023435">
    <property type="component" value="Unassembled WGS sequence"/>
</dbReference>
<evidence type="ECO:0000256" key="2">
    <source>
        <dbReference type="ARBA" id="ARBA00022837"/>
    </source>
</evidence>